<dbReference type="PIRSF" id="PIRSF037420">
    <property type="entry name" value="PQQ_syn_pqqE"/>
    <property type="match status" value="1"/>
</dbReference>
<dbReference type="InterPro" id="IPR050377">
    <property type="entry name" value="Radical_SAM_PqqE_MftC-like"/>
</dbReference>
<sequence length="366" mass="40085">MSNTPPPPMSLLAELTHRCPLQCPYCSNPLQLDARTTELSTADWRRVIEQAAEMGVLQVHFSGGEPMARPDLPELVAHAVSLGLYTNLITSGILLNPKTLKALSDAGLDHVQLSFQDATPEQADYIGGMAGAQAKKLEAARLIVEDGLPLTLNFVIHRQNAERVPAMLQMAETLGARRVEIAHTQYYGWGLLNRDALLPSRTQLEETERAVAQARARFGTRIAIDFVTPDYYADQPKPCMGGWGQRFLNVSPSGKVLPCHAAESIPGLHFPSVQEETLAAIWQNSPLFTLYRGTDWMPEPCQSCAFKEQDWGGCRCQALALTGNASATDPVCERAPGHSVIQQAIANRPAVPPAFRYRRYGNAETA</sequence>
<evidence type="ECO:0000256" key="4">
    <source>
        <dbReference type="ARBA" id="ARBA00022905"/>
    </source>
</evidence>
<dbReference type="Proteomes" id="UP000032670">
    <property type="component" value="Unassembled WGS sequence"/>
</dbReference>
<evidence type="ECO:0000256" key="7">
    <source>
        <dbReference type="ARBA" id="ARBA00023014"/>
    </source>
</evidence>
<dbReference type="GO" id="GO:0016491">
    <property type="term" value="F:oxidoreductase activity"/>
    <property type="evidence" value="ECO:0007669"/>
    <property type="project" value="UniProtKB-KW"/>
</dbReference>
<keyword evidence="11" id="KW-1185">Reference proteome</keyword>
<keyword evidence="7 8" id="KW-0411">Iron-sulfur</keyword>
<dbReference type="EC" id="1.21.98.4" evidence="8"/>
<feature type="binding site" evidence="8">
    <location>
        <position position="19"/>
    </location>
    <ligand>
        <name>[4Fe-4S] cluster</name>
        <dbReference type="ChEBI" id="CHEBI:49883"/>
        <note>4Fe-4S-S-AdoMet</note>
    </ligand>
</feature>
<evidence type="ECO:0000256" key="8">
    <source>
        <dbReference type="HAMAP-Rule" id="MF_00660"/>
    </source>
</evidence>
<dbReference type="SMART" id="SM00729">
    <property type="entry name" value="Elp3"/>
    <property type="match status" value="1"/>
</dbReference>
<gene>
    <name evidence="8" type="primary">pqqE</name>
    <name evidence="10" type="ORF">Abor_010_075</name>
</gene>
<dbReference type="SFLD" id="SFLDF00280">
    <property type="entry name" value="coenzyme_PQQ_synthesis_protein"/>
    <property type="match status" value="1"/>
</dbReference>
<dbReference type="CDD" id="cd21119">
    <property type="entry name" value="SPASM_PqqE"/>
    <property type="match status" value="1"/>
</dbReference>
<dbReference type="Pfam" id="PF13186">
    <property type="entry name" value="SPASM"/>
    <property type="match status" value="1"/>
</dbReference>
<keyword evidence="5 8" id="KW-0560">Oxidoreductase</keyword>
<proteinExistence type="inferred from homology"/>
<dbReference type="InterPro" id="IPR023885">
    <property type="entry name" value="4Fe4S-binding_SPASM_dom"/>
</dbReference>
<comment type="subunit">
    <text evidence="8">Interacts with PqqD. The interaction is necessary for activity of PqqE.</text>
</comment>
<dbReference type="AlphaFoldDB" id="A0A0D6NHH2"/>
<feature type="domain" description="Radical SAM core" evidence="9">
    <location>
        <begin position="5"/>
        <end position="221"/>
    </location>
</feature>
<comment type="pathway">
    <text evidence="8">Cofactor biosynthesis; pyrroloquinoline quinone biosynthesis.</text>
</comment>
<evidence type="ECO:0000256" key="5">
    <source>
        <dbReference type="ARBA" id="ARBA00023002"/>
    </source>
</evidence>
<dbReference type="Pfam" id="PF04055">
    <property type="entry name" value="Radical_SAM"/>
    <property type="match status" value="1"/>
</dbReference>
<dbReference type="GO" id="GO:0032324">
    <property type="term" value="P:molybdopterin cofactor biosynthetic process"/>
    <property type="evidence" value="ECO:0007669"/>
    <property type="project" value="UniProtKB-ARBA"/>
</dbReference>
<dbReference type="InterPro" id="IPR006638">
    <property type="entry name" value="Elp3/MiaA/NifB-like_rSAM"/>
</dbReference>
<dbReference type="RefSeq" id="WP_048840564.1">
    <property type="nucleotide sequence ID" value="NZ_BAMX01000010.1"/>
</dbReference>
<comment type="similarity">
    <text evidence="8">Belongs to the radical SAM superfamily. PqqE family.</text>
</comment>
<dbReference type="PANTHER" id="PTHR11228:SF7">
    <property type="entry name" value="PQQA PEPTIDE CYCLASE"/>
    <property type="match status" value="1"/>
</dbReference>
<reference evidence="10 11" key="1">
    <citation type="submission" date="2012-11" db="EMBL/GenBank/DDBJ databases">
        <title>Whole genome sequence of Acetobacter orientalis 21F-2.</title>
        <authorList>
            <person name="Azuma Y."/>
            <person name="Higashiura N."/>
            <person name="Hirakawa H."/>
            <person name="Matsushita K."/>
        </authorList>
    </citation>
    <scope>NUCLEOTIDE SEQUENCE [LARGE SCALE GENOMIC DNA]</scope>
    <source>
        <strain evidence="10 11">21F-2</strain>
    </source>
</reference>
<dbReference type="GO" id="GO:0018189">
    <property type="term" value="P:pyrroloquinoline quinone biosynthetic process"/>
    <property type="evidence" value="ECO:0007669"/>
    <property type="project" value="UniProtKB-UniRule"/>
</dbReference>
<dbReference type="SFLD" id="SFLDS00029">
    <property type="entry name" value="Radical_SAM"/>
    <property type="match status" value="1"/>
</dbReference>
<evidence type="ECO:0000256" key="1">
    <source>
        <dbReference type="ARBA" id="ARBA00022485"/>
    </source>
</evidence>
<feature type="binding site" evidence="8">
    <location>
        <position position="23"/>
    </location>
    <ligand>
        <name>[4Fe-4S] cluster</name>
        <dbReference type="ChEBI" id="CHEBI:49883"/>
        <note>4Fe-4S-S-AdoMet</note>
    </ligand>
</feature>
<evidence type="ECO:0000313" key="10">
    <source>
        <dbReference type="EMBL" id="GAN65512.1"/>
    </source>
</evidence>
<accession>A0A0D6NHH2</accession>
<evidence type="ECO:0000256" key="6">
    <source>
        <dbReference type="ARBA" id="ARBA00023004"/>
    </source>
</evidence>
<dbReference type="EMBL" id="BAMX01000010">
    <property type="protein sequence ID" value="GAN65512.1"/>
    <property type="molecule type" value="Genomic_DNA"/>
</dbReference>
<dbReference type="HAMAP" id="MF_00660">
    <property type="entry name" value="PqqE"/>
    <property type="match status" value="1"/>
</dbReference>
<dbReference type="NCBIfam" id="TIGR04085">
    <property type="entry name" value="rSAM_more_4Fe4S"/>
    <property type="match status" value="1"/>
</dbReference>
<keyword evidence="6 8" id="KW-0408">Iron</keyword>
<dbReference type="GO" id="GO:0005506">
    <property type="term" value="F:iron ion binding"/>
    <property type="evidence" value="ECO:0007669"/>
    <property type="project" value="UniProtKB-UniRule"/>
</dbReference>
<evidence type="ECO:0000256" key="3">
    <source>
        <dbReference type="ARBA" id="ARBA00022723"/>
    </source>
</evidence>
<dbReference type="InterPro" id="IPR000385">
    <property type="entry name" value="MoaA_NifB_PqqE_Fe-S-bd_CS"/>
</dbReference>
<dbReference type="InterPro" id="IPR007197">
    <property type="entry name" value="rSAM"/>
</dbReference>
<comment type="caution">
    <text evidence="10">The sequence shown here is derived from an EMBL/GenBank/DDBJ whole genome shotgun (WGS) entry which is preliminary data.</text>
</comment>
<evidence type="ECO:0000313" key="11">
    <source>
        <dbReference type="Proteomes" id="UP000032670"/>
    </source>
</evidence>
<dbReference type="GO" id="GO:0051539">
    <property type="term" value="F:4 iron, 4 sulfur cluster binding"/>
    <property type="evidence" value="ECO:0007669"/>
    <property type="project" value="UniProtKB-KW"/>
</dbReference>
<dbReference type="SUPFAM" id="SSF102114">
    <property type="entry name" value="Radical SAM enzymes"/>
    <property type="match status" value="1"/>
</dbReference>
<dbReference type="GO" id="GO:1904047">
    <property type="term" value="F:S-adenosyl-L-methionine binding"/>
    <property type="evidence" value="ECO:0007669"/>
    <property type="project" value="UniProtKB-UniRule"/>
</dbReference>
<accession>A0A6N3SYJ6</accession>
<keyword evidence="4 8" id="KW-0884">PQQ biosynthesis</keyword>
<comment type="function">
    <text evidence="8">Catalyzes the cross-linking of a glutamate residue and a tyrosine residue in the PqqA protein as part of the biosynthesis of pyrroloquinoline quinone (PQQ).</text>
</comment>
<protein>
    <recommendedName>
        <fullName evidence="8">PqqA peptide cyclase</fullName>
        <ecNumber evidence="8">1.21.98.4</ecNumber>
    </recommendedName>
    <alternativeName>
        <fullName evidence="8">Coenzyme PQQ synthesis protein E</fullName>
    </alternativeName>
</protein>
<dbReference type="STRING" id="1231341.Abor_010_075"/>
<dbReference type="Gene3D" id="3.20.20.70">
    <property type="entry name" value="Aldolase class I"/>
    <property type="match status" value="1"/>
</dbReference>
<dbReference type="PROSITE" id="PS51918">
    <property type="entry name" value="RADICAL_SAM"/>
    <property type="match status" value="1"/>
</dbReference>
<organism evidence="10 11">
    <name type="scientific">Acetobacter orientalis</name>
    <dbReference type="NCBI Taxonomy" id="146474"/>
    <lineage>
        <taxon>Bacteria</taxon>
        <taxon>Pseudomonadati</taxon>
        <taxon>Pseudomonadota</taxon>
        <taxon>Alphaproteobacteria</taxon>
        <taxon>Acetobacterales</taxon>
        <taxon>Acetobacteraceae</taxon>
        <taxon>Acetobacter</taxon>
    </lineage>
</organism>
<dbReference type="SFLD" id="SFLDG01067">
    <property type="entry name" value="SPASM/twitch_domain_containing"/>
    <property type="match status" value="1"/>
</dbReference>
<dbReference type="CDD" id="cd01335">
    <property type="entry name" value="Radical_SAM"/>
    <property type="match status" value="1"/>
</dbReference>
<dbReference type="UniPathway" id="UPA00539"/>
<comment type="cofactor">
    <cofactor evidence="8">
        <name>[4Fe-4S] cluster</name>
        <dbReference type="ChEBI" id="CHEBI:49883"/>
    </cofactor>
    <text evidence="8">Binds 1 [4Fe-4S] cluster. The cluster is coordinated with 3 cysteines and an exchangeable S-adenosyl-L-methionine.</text>
</comment>
<keyword evidence="3 8" id="KW-0479">Metal-binding</keyword>
<dbReference type="InterPro" id="IPR011843">
    <property type="entry name" value="PQQ_synth_PqqE_bac"/>
</dbReference>
<evidence type="ECO:0000256" key="2">
    <source>
        <dbReference type="ARBA" id="ARBA00022691"/>
    </source>
</evidence>
<dbReference type="GeneID" id="76203663"/>
<dbReference type="InterPro" id="IPR013785">
    <property type="entry name" value="Aldolase_TIM"/>
</dbReference>
<keyword evidence="1 8" id="KW-0004">4Fe-4S</keyword>
<dbReference type="SFLD" id="SFLDG01386">
    <property type="entry name" value="main_SPASM_domain-containing"/>
    <property type="match status" value="1"/>
</dbReference>
<dbReference type="NCBIfam" id="TIGR02109">
    <property type="entry name" value="PQQ_syn_pqqE"/>
    <property type="match status" value="1"/>
</dbReference>
<name>A0A0D6NHH2_9PROT</name>
<dbReference type="InterPro" id="IPR017200">
    <property type="entry name" value="PqqE-like"/>
</dbReference>
<dbReference type="InterPro" id="IPR058240">
    <property type="entry name" value="rSAM_sf"/>
</dbReference>
<comment type="catalytic activity">
    <reaction evidence="8">
        <text>[PQQ precursor protein] + S-adenosyl-L-methionine = E-Y cross-linked-[PQQ precursor protein] + 5'-deoxyadenosine + L-methionine + H(+)</text>
        <dbReference type="Rhea" id="RHEA:56836"/>
        <dbReference type="Rhea" id="RHEA-COMP:14800"/>
        <dbReference type="Rhea" id="RHEA-COMP:14801"/>
        <dbReference type="ChEBI" id="CHEBI:15378"/>
        <dbReference type="ChEBI" id="CHEBI:17319"/>
        <dbReference type="ChEBI" id="CHEBI:57844"/>
        <dbReference type="ChEBI" id="CHEBI:59789"/>
        <dbReference type="ChEBI" id="CHEBI:141026"/>
        <dbReference type="ChEBI" id="CHEBI:141027"/>
        <dbReference type="EC" id="1.21.98.4"/>
    </reaction>
</comment>
<keyword evidence="2 8" id="KW-0949">S-adenosyl-L-methionine</keyword>
<dbReference type="PROSITE" id="PS01305">
    <property type="entry name" value="MOAA_NIFB_PQQE"/>
    <property type="match status" value="1"/>
</dbReference>
<feature type="binding site" evidence="8">
    <location>
        <position position="26"/>
    </location>
    <ligand>
        <name>[4Fe-4S] cluster</name>
        <dbReference type="ChEBI" id="CHEBI:49883"/>
        <note>4Fe-4S-S-AdoMet</note>
    </ligand>
</feature>
<evidence type="ECO:0000259" key="9">
    <source>
        <dbReference type="PROSITE" id="PS51918"/>
    </source>
</evidence>
<dbReference type="PANTHER" id="PTHR11228">
    <property type="entry name" value="RADICAL SAM DOMAIN PROTEIN"/>
    <property type="match status" value="1"/>
</dbReference>
<dbReference type="GO" id="GO:0009975">
    <property type="term" value="F:cyclase activity"/>
    <property type="evidence" value="ECO:0007669"/>
    <property type="project" value="UniProtKB-UniRule"/>
</dbReference>